<dbReference type="InterPro" id="IPR013830">
    <property type="entry name" value="SGNH_hydro"/>
</dbReference>
<name>A0ABP9FKU1_9SPHI</name>
<evidence type="ECO:0000259" key="1">
    <source>
        <dbReference type="Pfam" id="PF13472"/>
    </source>
</evidence>
<dbReference type="Proteomes" id="UP001501436">
    <property type="component" value="Unassembled WGS sequence"/>
</dbReference>
<dbReference type="PANTHER" id="PTHR30383">
    <property type="entry name" value="THIOESTERASE 1/PROTEASE 1/LYSOPHOSPHOLIPASE L1"/>
    <property type="match status" value="1"/>
</dbReference>
<sequence length="339" mass="36780">MDISIFVSGVTANISNKTEPKSIPASTVGAAFSELANLTKTAVEAKFDLTSGATLVTQVSNVTASVNSLEYLKALQQSDTDLFSIQDSNGYNALRLTIDGNLLYRNKVTGATDSWNNLKGKNIAFLGDSITTAPRSQDGITANNIYWGLIRDRYGCNVYANGVPGSCIAQKSGVSAFTTDSRWQSLNSTFNPDAVVVFGGTNDFGGQNIPLGTYADSETGKTTFYSALKYLFHSLQDRYKGSKIFFMTPMQRADRGFPSQNATTGFYMSDYQDAIQKVAKDYSIIIIDTYQNSGFNYYNMVSGGTSPWSPDGLHPNIAGHARLADYVGNILNLHFKQAA</sequence>
<dbReference type="PANTHER" id="PTHR30383:SF5">
    <property type="entry name" value="SGNH HYDROLASE-TYPE ESTERASE DOMAIN-CONTAINING PROTEIN"/>
    <property type="match status" value="1"/>
</dbReference>
<accession>A0ABP9FKU1</accession>
<dbReference type="Gene3D" id="3.40.50.1110">
    <property type="entry name" value="SGNH hydrolase"/>
    <property type="match status" value="1"/>
</dbReference>
<dbReference type="Pfam" id="PF13472">
    <property type="entry name" value="Lipase_GDSL_2"/>
    <property type="match status" value="1"/>
</dbReference>
<protein>
    <recommendedName>
        <fullName evidence="1">SGNH hydrolase-type esterase domain-containing protein</fullName>
    </recommendedName>
</protein>
<comment type="caution">
    <text evidence="2">The sequence shown here is derived from an EMBL/GenBank/DDBJ whole genome shotgun (WGS) entry which is preliminary data.</text>
</comment>
<organism evidence="2 3">
    <name type="scientific">Mucilaginibacter defluvii</name>
    <dbReference type="NCBI Taxonomy" id="1196019"/>
    <lineage>
        <taxon>Bacteria</taxon>
        <taxon>Pseudomonadati</taxon>
        <taxon>Bacteroidota</taxon>
        <taxon>Sphingobacteriia</taxon>
        <taxon>Sphingobacteriales</taxon>
        <taxon>Sphingobacteriaceae</taxon>
        <taxon>Mucilaginibacter</taxon>
    </lineage>
</organism>
<dbReference type="InterPro" id="IPR036514">
    <property type="entry name" value="SGNH_hydro_sf"/>
</dbReference>
<evidence type="ECO:0000313" key="2">
    <source>
        <dbReference type="EMBL" id="GAA4907105.1"/>
    </source>
</evidence>
<dbReference type="SUPFAM" id="SSF52266">
    <property type="entry name" value="SGNH hydrolase"/>
    <property type="match status" value="1"/>
</dbReference>
<dbReference type="CDD" id="cd00229">
    <property type="entry name" value="SGNH_hydrolase"/>
    <property type="match status" value="1"/>
</dbReference>
<dbReference type="EMBL" id="BAABJI010000001">
    <property type="protein sequence ID" value="GAA4907105.1"/>
    <property type="molecule type" value="Genomic_DNA"/>
</dbReference>
<dbReference type="RefSeq" id="WP_345329555.1">
    <property type="nucleotide sequence ID" value="NZ_BAABJI010000001.1"/>
</dbReference>
<keyword evidence="3" id="KW-1185">Reference proteome</keyword>
<dbReference type="InterPro" id="IPR051532">
    <property type="entry name" value="Ester_Hydrolysis_Enzymes"/>
</dbReference>
<gene>
    <name evidence="2" type="ORF">GCM10023313_07350</name>
</gene>
<reference evidence="3" key="1">
    <citation type="journal article" date="2019" name="Int. J. Syst. Evol. Microbiol.">
        <title>The Global Catalogue of Microorganisms (GCM) 10K type strain sequencing project: providing services to taxonomists for standard genome sequencing and annotation.</title>
        <authorList>
            <consortium name="The Broad Institute Genomics Platform"/>
            <consortium name="The Broad Institute Genome Sequencing Center for Infectious Disease"/>
            <person name="Wu L."/>
            <person name="Ma J."/>
        </authorList>
    </citation>
    <scope>NUCLEOTIDE SEQUENCE [LARGE SCALE GENOMIC DNA]</scope>
    <source>
        <strain evidence="3">JCM 18283</strain>
    </source>
</reference>
<evidence type="ECO:0000313" key="3">
    <source>
        <dbReference type="Proteomes" id="UP001501436"/>
    </source>
</evidence>
<proteinExistence type="predicted"/>
<feature type="domain" description="SGNH hydrolase-type esterase" evidence="1">
    <location>
        <begin position="125"/>
        <end position="322"/>
    </location>
</feature>